<dbReference type="STRING" id="4846.A0A367JS49"/>
<name>A0A367JS49_RHIST</name>
<dbReference type="Proteomes" id="UP000253551">
    <property type="component" value="Unassembled WGS sequence"/>
</dbReference>
<evidence type="ECO:0000313" key="1">
    <source>
        <dbReference type="EMBL" id="RCH92784.1"/>
    </source>
</evidence>
<dbReference type="EMBL" id="PJQM01002787">
    <property type="protein sequence ID" value="RCH92784.1"/>
    <property type="molecule type" value="Genomic_DNA"/>
</dbReference>
<feature type="non-terminal residue" evidence="1">
    <location>
        <position position="259"/>
    </location>
</feature>
<evidence type="ECO:0000313" key="2">
    <source>
        <dbReference type="Proteomes" id="UP000253551"/>
    </source>
</evidence>
<sequence length="259" mass="30193">MLPKELSGRVCSTIKHAKKTSVLVKELVSFINHATLAKNEGLIEIIWNRSKQLESTSLLDDHDSTDYFLQLKQLIQHGIELWNLTVEMNIYITKNERQKMKALAMLKDTCFHIFQMDQEWKKENYWTYLQMVAGTFRICLDCEDMESEQLALIDELKNIQANHISIEDNMDPEKIMTLFKCFIYQSEYASRLEDWTGGKTLILKAIEILSPMASQDKQGEINRLLYLVIDTASLLCNDVRTKSTEILMWAMQTIDRILE</sequence>
<protein>
    <submittedName>
        <fullName evidence="1">Uncharacterized protein</fullName>
    </submittedName>
</protein>
<accession>A0A367JS49</accession>
<reference evidence="1 2" key="1">
    <citation type="journal article" date="2018" name="G3 (Bethesda)">
        <title>Phylogenetic and Phylogenomic Definition of Rhizopus Species.</title>
        <authorList>
            <person name="Gryganskyi A.P."/>
            <person name="Golan J."/>
            <person name="Dolatabadi S."/>
            <person name="Mondo S."/>
            <person name="Robb S."/>
            <person name="Idnurm A."/>
            <person name="Muszewska A."/>
            <person name="Steczkiewicz K."/>
            <person name="Masonjones S."/>
            <person name="Liao H.L."/>
            <person name="Gajdeczka M.T."/>
            <person name="Anike F."/>
            <person name="Vuek A."/>
            <person name="Anishchenko I.M."/>
            <person name="Voigt K."/>
            <person name="de Hoog G.S."/>
            <person name="Smith M.E."/>
            <person name="Heitman J."/>
            <person name="Vilgalys R."/>
            <person name="Stajich J.E."/>
        </authorList>
    </citation>
    <scope>NUCLEOTIDE SEQUENCE [LARGE SCALE GENOMIC DNA]</scope>
    <source>
        <strain evidence="1 2">LSU 92-RS-03</strain>
    </source>
</reference>
<dbReference type="AlphaFoldDB" id="A0A367JS49"/>
<comment type="caution">
    <text evidence="1">The sequence shown here is derived from an EMBL/GenBank/DDBJ whole genome shotgun (WGS) entry which is preliminary data.</text>
</comment>
<gene>
    <name evidence="1" type="ORF">CU098_000992</name>
</gene>
<organism evidence="1 2">
    <name type="scientific">Rhizopus stolonifer</name>
    <name type="common">Rhizopus nigricans</name>
    <dbReference type="NCBI Taxonomy" id="4846"/>
    <lineage>
        <taxon>Eukaryota</taxon>
        <taxon>Fungi</taxon>
        <taxon>Fungi incertae sedis</taxon>
        <taxon>Mucoromycota</taxon>
        <taxon>Mucoromycotina</taxon>
        <taxon>Mucoromycetes</taxon>
        <taxon>Mucorales</taxon>
        <taxon>Mucorineae</taxon>
        <taxon>Rhizopodaceae</taxon>
        <taxon>Rhizopus</taxon>
    </lineage>
</organism>
<dbReference type="OrthoDB" id="2267496at2759"/>
<keyword evidence="2" id="KW-1185">Reference proteome</keyword>
<proteinExistence type="predicted"/>